<evidence type="ECO:0000313" key="1">
    <source>
        <dbReference type="EMBL" id="CAD2215589.1"/>
    </source>
</evidence>
<dbReference type="EMBL" id="LR877149">
    <property type="protein sequence ID" value="CAD2215589.1"/>
    <property type="molecule type" value="Genomic_DNA"/>
</dbReference>
<sequence length="629" mass="69593">MLSGYWLLCDLDGTLISTPHKANGAYLPLDQSPCHKPLERWLLNGGSLCVVTTADQRVLRQMYMPLRDCLGLAKRRVAQYQKVHYKDGAAEGRPAPAGGKLLLSLYTGAALYTCSKSSIRMVGDYLRSLHCATEESVEQCRLHSIPMLQQPVKTYFFGSASSMDGTTVSDETEMRSCVRGTCIELNTAIRLHSLINTVYHRFLRYILEGKELVVAGLRKMSRRYKNMWKALLTFLDLAYTCSTSTDKKNENTYGPQLRAVLKKKANRAEEEAEDELVLYRRAGDSEATVDWKVNFLSSHGRLLVVLGIIRMEFLEREVTCSEDDDEDVEQAVVGMIEKELLTALERSTPAAKDLAHSFAAYIAALLGPDPKGVKTCFDPSPNGATDVAQIIVLGIPLSLFSLLFKTHLPDLVKGGVNAMPQPNSVVISKLGVSKSTALRYLLGKEHATTNFRRTDNTPYAPPSLLGCVEVGHAAAFGDNPHSTDFELTVFDDVPFFSVEKDSQRAARHAHIRTRLTEAEEREARGIVVRDKYGQPSLSVNQVVSRMYRSGPLMDDRLVPHIVHIGGEEGGSAVYLNALMNLLRVPTLSRLSYQPHVNHPPVTPEEFQRSMNAAATVAREAVVGSPLSKL</sequence>
<accession>A0A7G2C7N2</accession>
<organism evidence="1 2">
    <name type="scientific">Angomonas deanei</name>
    <dbReference type="NCBI Taxonomy" id="59799"/>
    <lineage>
        <taxon>Eukaryota</taxon>
        <taxon>Discoba</taxon>
        <taxon>Euglenozoa</taxon>
        <taxon>Kinetoplastea</taxon>
        <taxon>Metakinetoplastina</taxon>
        <taxon>Trypanosomatida</taxon>
        <taxon>Trypanosomatidae</taxon>
        <taxon>Strigomonadinae</taxon>
        <taxon>Angomonas</taxon>
    </lineage>
</organism>
<proteinExistence type="predicted"/>
<dbReference type="Proteomes" id="UP000515908">
    <property type="component" value="Chromosome 05"/>
</dbReference>
<name>A0A7G2C7N2_9TRYP</name>
<dbReference type="AlphaFoldDB" id="A0A7G2C7N2"/>
<dbReference type="VEuPathDB" id="TriTrypDB:ADEAN_000304400"/>
<gene>
    <name evidence="1" type="ORF">ADEAN_000304400</name>
</gene>
<evidence type="ECO:0000313" key="2">
    <source>
        <dbReference type="Proteomes" id="UP000515908"/>
    </source>
</evidence>
<protein>
    <submittedName>
        <fullName evidence="1">Uncharacterized protein</fullName>
    </submittedName>
</protein>
<keyword evidence="2" id="KW-1185">Reference proteome</keyword>
<reference evidence="1 2" key="1">
    <citation type="submission" date="2020-08" db="EMBL/GenBank/DDBJ databases">
        <authorList>
            <person name="Newling K."/>
            <person name="Davey J."/>
            <person name="Forrester S."/>
        </authorList>
    </citation>
    <scope>NUCLEOTIDE SEQUENCE [LARGE SCALE GENOMIC DNA]</scope>
    <source>
        <strain evidence="2">Crithidia deanei Carvalho (ATCC PRA-265)</strain>
    </source>
</reference>